<comment type="caution">
    <text evidence="1">The sequence shown here is derived from an EMBL/GenBank/DDBJ whole genome shotgun (WGS) entry which is preliminary data.</text>
</comment>
<dbReference type="Proteomes" id="UP000607559">
    <property type="component" value="Unassembled WGS sequence"/>
</dbReference>
<reference evidence="1" key="2">
    <citation type="submission" date="2020-09" db="EMBL/GenBank/DDBJ databases">
        <authorList>
            <person name="Sun Q."/>
            <person name="Zhou Y."/>
        </authorList>
    </citation>
    <scope>NUCLEOTIDE SEQUENCE</scope>
    <source>
        <strain evidence="1">CGMCC 1.15448</strain>
    </source>
</reference>
<protein>
    <submittedName>
        <fullName evidence="1">Uncharacterized protein</fullName>
    </submittedName>
</protein>
<name>A0A8J2U6F3_9BACT</name>
<organism evidence="1 2">
    <name type="scientific">Puia dinghuensis</name>
    <dbReference type="NCBI Taxonomy" id="1792502"/>
    <lineage>
        <taxon>Bacteria</taxon>
        <taxon>Pseudomonadati</taxon>
        <taxon>Bacteroidota</taxon>
        <taxon>Chitinophagia</taxon>
        <taxon>Chitinophagales</taxon>
        <taxon>Chitinophagaceae</taxon>
        <taxon>Puia</taxon>
    </lineage>
</organism>
<gene>
    <name evidence="1" type="ORF">GCM10011511_00850</name>
</gene>
<dbReference type="EMBL" id="BMJC01000001">
    <property type="protein sequence ID" value="GGA81740.1"/>
    <property type="molecule type" value="Genomic_DNA"/>
</dbReference>
<proteinExistence type="predicted"/>
<sequence>MPNLAIIPERFEDLQRLSHNTTVYLSDLREEFRPDLQRFIVGETLTIHEGKIVMGNNTFQQWLEKIRTKGFDYEIAFK</sequence>
<dbReference type="AlphaFoldDB" id="A0A8J2U6F3"/>
<reference evidence="1" key="1">
    <citation type="journal article" date="2014" name="Int. J. Syst. Evol. Microbiol.">
        <title>Complete genome sequence of Corynebacterium casei LMG S-19264T (=DSM 44701T), isolated from a smear-ripened cheese.</title>
        <authorList>
            <consortium name="US DOE Joint Genome Institute (JGI-PGF)"/>
            <person name="Walter F."/>
            <person name="Albersmeier A."/>
            <person name="Kalinowski J."/>
            <person name="Ruckert C."/>
        </authorList>
    </citation>
    <scope>NUCLEOTIDE SEQUENCE</scope>
    <source>
        <strain evidence="1">CGMCC 1.15448</strain>
    </source>
</reference>
<keyword evidence="2" id="KW-1185">Reference proteome</keyword>
<evidence type="ECO:0000313" key="1">
    <source>
        <dbReference type="EMBL" id="GGA81740.1"/>
    </source>
</evidence>
<accession>A0A8J2U6F3</accession>
<evidence type="ECO:0000313" key="2">
    <source>
        <dbReference type="Proteomes" id="UP000607559"/>
    </source>
</evidence>